<evidence type="ECO:0000256" key="4">
    <source>
        <dbReference type="SAM" id="MobiDB-lite"/>
    </source>
</evidence>
<dbReference type="PANTHER" id="PTHR30061">
    <property type="entry name" value="MALTOSE-BINDING PERIPLASMIC PROTEIN"/>
    <property type="match status" value="1"/>
</dbReference>
<dbReference type="GO" id="GO:0042956">
    <property type="term" value="P:maltodextrin transmembrane transport"/>
    <property type="evidence" value="ECO:0007669"/>
    <property type="project" value="TreeGrafter"/>
</dbReference>
<dbReference type="SUPFAM" id="SSF53850">
    <property type="entry name" value="Periplasmic binding protein-like II"/>
    <property type="match status" value="1"/>
</dbReference>
<evidence type="ECO:0000256" key="5">
    <source>
        <dbReference type="SAM" id="Phobius"/>
    </source>
</evidence>
<dbReference type="PANTHER" id="PTHR30061:SF50">
    <property type="entry name" value="MALTOSE_MALTODEXTRIN-BINDING PERIPLASMIC PROTEIN"/>
    <property type="match status" value="1"/>
</dbReference>
<keyword evidence="5" id="KW-1133">Transmembrane helix</keyword>
<dbReference type="Pfam" id="PF01547">
    <property type="entry name" value="SBP_bac_1"/>
    <property type="match status" value="1"/>
</dbReference>
<dbReference type="EMBL" id="MFJF01000005">
    <property type="protein sequence ID" value="OGG08133.1"/>
    <property type="molecule type" value="Genomic_DNA"/>
</dbReference>
<comment type="caution">
    <text evidence="6">The sequence shown here is derived from an EMBL/GenBank/DDBJ whole genome shotgun (WGS) entry which is preliminary data.</text>
</comment>
<evidence type="ECO:0000256" key="3">
    <source>
        <dbReference type="ARBA" id="ARBA00022729"/>
    </source>
</evidence>
<dbReference type="GO" id="GO:0015768">
    <property type="term" value="P:maltose transport"/>
    <property type="evidence" value="ECO:0007669"/>
    <property type="project" value="TreeGrafter"/>
</dbReference>
<name>A0A1F5Z6W7_9BACT</name>
<proteinExistence type="inferred from homology"/>
<evidence type="ECO:0000313" key="6">
    <source>
        <dbReference type="EMBL" id="OGG08133.1"/>
    </source>
</evidence>
<evidence type="ECO:0000313" key="7">
    <source>
        <dbReference type="Proteomes" id="UP000177354"/>
    </source>
</evidence>
<feature type="region of interest" description="Disordered" evidence="4">
    <location>
        <begin position="519"/>
        <end position="538"/>
    </location>
</feature>
<dbReference type="AlphaFoldDB" id="A0A1F5Z6W7"/>
<organism evidence="6 7">
    <name type="scientific">Candidatus Gottesmanbacteria bacterium RIFCSPHIGHO2_01_FULL_40_15</name>
    <dbReference type="NCBI Taxonomy" id="1798376"/>
    <lineage>
        <taxon>Bacteria</taxon>
        <taxon>Candidatus Gottesmaniibacteriota</taxon>
    </lineage>
</organism>
<accession>A0A1F5Z6W7</accession>
<sequence>MDDPSKQSNGPPPSGEIFSEGSHSAYEEAMAAPSEEVAGPSSVPFEDSANPPVPDAFSVPPAYIEDPRRKFLFLALFVIIIVVVGVVALRFLGSRSTTPTGSNGQKTEKITLTYWGLWEEESIMSPLIEKFEKENNQIEVNYVRQDPVQYRERVQAAIDRGEGPDIFRFHNTWLPMLVKQLAPLPKDVISDEEYGKTFYPVVLQDLKGGDNFYGIPLEIDGLLLFYNEDILNGANVTVPLTWIDIQNSVSRLTVKEGNLIATSAIALGTAENIEHFSDILGLMMLQNGTKLYESLFSCSDAAETDCAVQTLKFYRMFAAPPSNTWDNSLENSIVAFAGGKTAMIIAPSWQALTINSINPDLNFKTAKVPQLPCDREPCPEINWASYWVEGVSVKSKKQDTSWQFLKFLLQPENMQKLYEGQSKVRKLFGEPYSRVDLGKNLSDNPYLSPLISEAPTMKSFYLSSRTFDGETGINTSLIDYLKDAVNGLSEQGVSEESVIKTAESGFGEVFKRFNLSYGQKQDNQGQTGENQSGSLQVQ</sequence>
<keyword evidence="3" id="KW-0732">Signal</keyword>
<dbReference type="GO" id="GO:1901982">
    <property type="term" value="F:maltose binding"/>
    <property type="evidence" value="ECO:0007669"/>
    <property type="project" value="TreeGrafter"/>
</dbReference>
<feature type="transmembrane region" description="Helical" evidence="5">
    <location>
        <begin position="71"/>
        <end position="92"/>
    </location>
</feature>
<protein>
    <recommendedName>
        <fullName evidence="8">ABC transporter substrate-binding protein</fullName>
    </recommendedName>
</protein>
<reference evidence="6 7" key="1">
    <citation type="journal article" date="2016" name="Nat. Commun.">
        <title>Thousands of microbial genomes shed light on interconnected biogeochemical processes in an aquifer system.</title>
        <authorList>
            <person name="Anantharaman K."/>
            <person name="Brown C.T."/>
            <person name="Hug L.A."/>
            <person name="Sharon I."/>
            <person name="Castelle C.J."/>
            <person name="Probst A.J."/>
            <person name="Thomas B.C."/>
            <person name="Singh A."/>
            <person name="Wilkins M.J."/>
            <person name="Karaoz U."/>
            <person name="Brodie E.L."/>
            <person name="Williams K.H."/>
            <person name="Hubbard S.S."/>
            <person name="Banfield J.F."/>
        </authorList>
    </citation>
    <scope>NUCLEOTIDE SEQUENCE [LARGE SCALE GENOMIC DNA]</scope>
</reference>
<evidence type="ECO:0008006" key="8">
    <source>
        <dbReference type="Google" id="ProtNLM"/>
    </source>
</evidence>
<comment type="similarity">
    <text evidence="1">Belongs to the bacterial solute-binding protein 1 family.</text>
</comment>
<dbReference type="Gene3D" id="3.40.190.10">
    <property type="entry name" value="Periplasmic binding protein-like II"/>
    <property type="match status" value="1"/>
</dbReference>
<evidence type="ECO:0000256" key="1">
    <source>
        <dbReference type="ARBA" id="ARBA00008520"/>
    </source>
</evidence>
<gene>
    <name evidence="6" type="ORF">A2777_01975</name>
</gene>
<keyword evidence="5" id="KW-0812">Transmembrane</keyword>
<keyword evidence="5" id="KW-0472">Membrane</keyword>
<dbReference type="Proteomes" id="UP000177354">
    <property type="component" value="Unassembled WGS sequence"/>
</dbReference>
<evidence type="ECO:0000256" key="2">
    <source>
        <dbReference type="ARBA" id="ARBA00022448"/>
    </source>
</evidence>
<feature type="region of interest" description="Disordered" evidence="4">
    <location>
        <begin position="1"/>
        <end position="49"/>
    </location>
</feature>
<keyword evidence="2" id="KW-0813">Transport</keyword>
<dbReference type="InterPro" id="IPR006059">
    <property type="entry name" value="SBP"/>
</dbReference>
<dbReference type="GO" id="GO:0055052">
    <property type="term" value="C:ATP-binding cassette (ABC) transporter complex, substrate-binding subunit-containing"/>
    <property type="evidence" value="ECO:0007669"/>
    <property type="project" value="TreeGrafter"/>
</dbReference>